<feature type="transmembrane region" description="Helical" evidence="1">
    <location>
        <begin position="130"/>
        <end position="150"/>
    </location>
</feature>
<evidence type="ECO:0000313" key="2">
    <source>
        <dbReference type="EMBL" id="ADU97207.1"/>
    </source>
</evidence>
<reference evidence="2" key="1">
    <citation type="submission" date="2011-01" db="EMBL/GenBank/DDBJ databases">
        <title>Complete sequence of chromosome of Thermovibrio ammonificans HB-1.</title>
        <authorList>
            <consortium name="US DOE Joint Genome Institute"/>
            <person name="Lucas S."/>
            <person name="Copeland A."/>
            <person name="Lapidus A."/>
            <person name="Cheng J.-F."/>
            <person name="Goodwin L."/>
            <person name="Pitluck S."/>
            <person name="Davenport K."/>
            <person name="Detter J.C."/>
            <person name="Han C."/>
            <person name="Tapia R."/>
            <person name="Land M."/>
            <person name="Hauser L."/>
            <person name="Kyrpides N."/>
            <person name="Ivanova N."/>
            <person name="Ovchinnikova G."/>
            <person name="Vetriani C."/>
            <person name="Woyke T."/>
        </authorList>
    </citation>
    <scope>NUCLEOTIDE SEQUENCE [LARGE SCALE GENOMIC DNA]</scope>
    <source>
        <strain evidence="2">HB-1</strain>
    </source>
</reference>
<gene>
    <name evidence="2" type="ordered locus">Theam_1243</name>
</gene>
<dbReference type="Pfam" id="PF10947">
    <property type="entry name" value="DUF2628"/>
    <property type="match status" value="1"/>
</dbReference>
<evidence type="ECO:0000256" key="1">
    <source>
        <dbReference type="SAM" id="Phobius"/>
    </source>
</evidence>
<dbReference type="STRING" id="648996.Theam_1243"/>
<name>E8T2Z8_THEA1</name>
<dbReference type="eggNOG" id="ENOG5033DE8">
    <property type="taxonomic scope" value="Bacteria"/>
</dbReference>
<sequence>MLNRLFEEFGEETVRSFVQKNADYYVSKWKLMAKTGSKISWNWAAFAFGVFWMGYRKMYLYSAIVLALSILDYLPVVGLLVALALWFGVAMLGNYLYGRYTYETLVQLKEEYPDEETFKLMVIKKGGTSIGGVVIVFIMAILFSLVGAALEVSMRGGRF</sequence>
<dbReference type="RefSeq" id="WP_013537993.1">
    <property type="nucleotide sequence ID" value="NC_014926.1"/>
</dbReference>
<dbReference type="KEGG" id="tam:Theam_1243"/>
<dbReference type="AlphaFoldDB" id="E8T2Z8"/>
<proteinExistence type="predicted"/>
<dbReference type="EMBL" id="CP002444">
    <property type="protein sequence ID" value="ADU97207.1"/>
    <property type="molecule type" value="Genomic_DNA"/>
</dbReference>
<evidence type="ECO:0008006" key="4">
    <source>
        <dbReference type="Google" id="ProtNLM"/>
    </source>
</evidence>
<dbReference type="Proteomes" id="UP000006362">
    <property type="component" value="Chromosome"/>
</dbReference>
<accession>E8T2Z8</accession>
<feature type="transmembrane region" description="Helical" evidence="1">
    <location>
        <begin position="39"/>
        <end position="55"/>
    </location>
</feature>
<dbReference type="HOGENOM" id="CLU_127536_0_0_0"/>
<organism evidence="2 3">
    <name type="scientific">Thermovibrio ammonificans (strain DSM 15698 / JCM 12110 / HB-1)</name>
    <dbReference type="NCBI Taxonomy" id="648996"/>
    <lineage>
        <taxon>Bacteria</taxon>
        <taxon>Pseudomonadati</taxon>
        <taxon>Aquificota</taxon>
        <taxon>Aquificia</taxon>
        <taxon>Desulfurobacteriales</taxon>
        <taxon>Desulfurobacteriaceae</taxon>
        <taxon>Thermovibrio</taxon>
    </lineage>
</organism>
<keyword evidence="1" id="KW-0812">Transmembrane</keyword>
<keyword evidence="1" id="KW-1133">Transmembrane helix</keyword>
<feature type="transmembrane region" description="Helical" evidence="1">
    <location>
        <begin position="76"/>
        <end position="97"/>
    </location>
</feature>
<protein>
    <recommendedName>
        <fullName evidence="4">DUF2628 domain-containing protein</fullName>
    </recommendedName>
</protein>
<dbReference type="InterPro" id="IPR024399">
    <property type="entry name" value="DUF2628"/>
</dbReference>
<keyword evidence="1" id="KW-0472">Membrane</keyword>
<evidence type="ECO:0000313" key="3">
    <source>
        <dbReference type="Proteomes" id="UP000006362"/>
    </source>
</evidence>
<keyword evidence="3" id="KW-1185">Reference proteome</keyword>